<name>A0ABW1EU66_9ACTN</name>
<reference evidence="2" key="1">
    <citation type="journal article" date="2019" name="Int. J. Syst. Evol. Microbiol.">
        <title>The Global Catalogue of Microorganisms (GCM) 10K type strain sequencing project: providing services to taxonomists for standard genome sequencing and annotation.</title>
        <authorList>
            <consortium name="The Broad Institute Genomics Platform"/>
            <consortium name="The Broad Institute Genome Sequencing Center for Infectious Disease"/>
            <person name="Wu L."/>
            <person name="Ma J."/>
        </authorList>
    </citation>
    <scope>NUCLEOTIDE SEQUENCE [LARGE SCALE GENOMIC DNA]</scope>
    <source>
        <strain evidence="2">CGMCC 4.1469</strain>
    </source>
</reference>
<dbReference type="Proteomes" id="UP001596067">
    <property type="component" value="Unassembled WGS sequence"/>
</dbReference>
<accession>A0ABW1EU66</accession>
<proteinExistence type="predicted"/>
<keyword evidence="2" id="KW-1185">Reference proteome</keyword>
<gene>
    <name evidence="1" type="ORF">ACFP0N_11690</name>
</gene>
<dbReference type="EMBL" id="JBHSOD010000010">
    <property type="protein sequence ID" value="MFC5885631.1"/>
    <property type="molecule type" value="Genomic_DNA"/>
</dbReference>
<evidence type="ECO:0000313" key="2">
    <source>
        <dbReference type="Proteomes" id="UP001596067"/>
    </source>
</evidence>
<comment type="caution">
    <text evidence="1">The sequence shown here is derived from an EMBL/GenBank/DDBJ whole genome shotgun (WGS) entry which is preliminary data.</text>
</comment>
<evidence type="ECO:0000313" key="1">
    <source>
        <dbReference type="EMBL" id="MFC5885631.1"/>
    </source>
</evidence>
<protein>
    <submittedName>
        <fullName evidence="1">SMI1/KNR4 family protein</fullName>
    </submittedName>
</protein>
<organism evidence="1 2">
    <name type="scientific">Kitasatospora aburaviensis</name>
    <dbReference type="NCBI Taxonomy" id="67265"/>
    <lineage>
        <taxon>Bacteria</taxon>
        <taxon>Bacillati</taxon>
        <taxon>Actinomycetota</taxon>
        <taxon>Actinomycetes</taxon>
        <taxon>Kitasatosporales</taxon>
        <taxon>Streptomycetaceae</taxon>
        <taxon>Kitasatospora</taxon>
    </lineage>
</organism>
<dbReference type="RefSeq" id="WP_313761790.1">
    <property type="nucleotide sequence ID" value="NZ_BAAAVH010000049.1"/>
</dbReference>
<dbReference type="InterPro" id="IPR037883">
    <property type="entry name" value="Knr4/Smi1-like_sf"/>
</dbReference>
<dbReference type="SUPFAM" id="SSF160631">
    <property type="entry name" value="SMI1/KNR4-like"/>
    <property type="match status" value="1"/>
</dbReference>
<sequence length="231" mass="24302">MITADSLLARLHVLADRVPFDLALRPGAAPGAPAGLPMPLPAAERELLGKLGGFAVPPVEFVLTGHPRQGSGQGLPERRWVVSDDGGGGLTWVDVAADGGWGQVLMRYREGGLYVQAGSLAEWLDRLVTTAEELVDDTGFDEGVQPYADDFWDALYPDGPDLPLPVAAALRAADADPVVAELAHRVPDAAPVADLRGAPPGSRARFDRVCGPYRLERAAGGAVFAAVPRED</sequence>